<protein>
    <submittedName>
        <fullName evidence="3">PepSY-associated TM helix domain-containing protein</fullName>
    </submittedName>
</protein>
<keyword evidence="2" id="KW-0812">Transmembrane</keyword>
<evidence type="ECO:0000313" key="4">
    <source>
        <dbReference type="Proteomes" id="UP001605261"/>
    </source>
</evidence>
<name>A0ABW7D6F4_9GAMM</name>
<dbReference type="PANTHER" id="PTHR34219">
    <property type="entry name" value="IRON-REGULATED INNER MEMBRANE PROTEIN-RELATED"/>
    <property type="match status" value="1"/>
</dbReference>
<dbReference type="PANTHER" id="PTHR34219:SF4">
    <property type="entry name" value="PEPSY DOMAIN-CONTAINING PROTEIN"/>
    <property type="match status" value="1"/>
</dbReference>
<evidence type="ECO:0000256" key="2">
    <source>
        <dbReference type="SAM" id="Phobius"/>
    </source>
</evidence>
<keyword evidence="2" id="KW-1133">Transmembrane helix</keyword>
<dbReference type="RefSeq" id="WP_394164899.1">
    <property type="nucleotide sequence ID" value="NZ_JBHGCJ010000028.1"/>
</dbReference>
<proteinExistence type="predicted"/>
<reference evidence="3 4" key="1">
    <citation type="submission" date="2024-09" db="EMBL/GenBank/DDBJ databases">
        <authorList>
            <consortium name="All-Russian atlas of soil microorganisms"/>
            <consortium name="as a basis for the search for new antimicrobial producers and enzymes with unique properties"/>
            <person name="Sokolova E.A."/>
            <person name="Voronina E.N."/>
        </authorList>
    </citation>
    <scope>NUCLEOTIDE SEQUENCE [LARGE SCALE GENOMIC DNA]</scope>
    <source>
        <strain evidence="3 4">AF-22b-331.1</strain>
    </source>
</reference>
<feature type="region of interest" description="Disordered" evidence="1">
    <location>
        <begin position="97"/>
        <end position="126"/>
    </location>
</feature>
<feature type="transmembrane region" description="Helical" evidence="2">
    <location>
        <begin position="196"/>
        <end position="227"/>
    </location>
</feature>
<feature type="transmembrane region" description="Helical" evidence="2">
    <location>
        <begin position="491"/>
        <end position="512"/>
    </location>
</feature>
<evidence type="ECO:0000256" key="1">
    <source>
        <dbReference type="SAM" id="MobiDB-lite"/>
    </source>
</evidence>
<accession>A0ABW7D6F4</accession>
<feature type="transmembrane region" description="Helical" evidence="2">
    <location>
        <begin position="12"/>
        <end position="36"/>
    </location>
</feature>
<keyword evidence="4" id="KW-1185">Reference proteome</keyword>
<feature type="transmembrane region" description="Helical" evidence="2">
    <location>
        <begin position="154"/>
        <end position="175"/>
    </location>
</feature>
<gene>
    <name evidence="3" type="ORF">ACEU0G_002101</name>
</gene>
<dbReference type="InterPro" id="IPR005625">
    <property type="entry name" value="PepSY-ass_TM"/>
</dbReference>
<organism evidence="3 4">
    <name type="scientific">Stenotrophomonas nematodicola</name>
    <dbReference type="NCBI Taxonomy" id="2656746"/>
    <lineage>
        <taxon>Bacteria</taxon>
        <taxon>Pseudomonadati</taxon>
        <taxon>Pseudomonadota</taxon>
        <taxon>Gammaproteobacteria</taxon>
        <taxon>Lysobacterales</taxon>
        <taxon>Lysobacteraceae</taxon>
        <taxon>Stenotrophomonas</taxon>
    </lineage>
</organism>
<feature type="transmembrane region" description="Helical" evidence="2">
    <location>
        <begin position="398"/>
        <end position="415"/>
    </location>
</feature>
<feature type="transmembrane region" description="Helical" evidence="2">
    <location>
        <begin position="435"/>
        <end position="451"/>
    </location>
</feature>
<evidence type="ECO:0000313" key="3">
    <source>
        <dbReference type="EMBL" id="MFG6111758.1"/>
    </source>
</evidence>
<keyword evidence="2" id="KW-0472">Membrane</keyword>
<comment type="caution">
    <text evidence="3">The sequence shown here is derived from an EMBL/GenBank/DDBJ whole genome shotgun (WGS) entry which is preliminary data.</text>
</comment>
<feature type="transmembrane region" description="Helical" evidence="2">
    <location>
        <begin position="355"/>
        <end position="377"/>
    </location>
</feature>
<feature type="transmembrane region" description="Helical" evidence="2">
    <location>
        <begin position="458"/>
        <end position="479"/>
    </location>
</feature>
<dbReference type="EMBL" id="JBHGCJ010000028">
    <property type="protein sequence ID" value="MFG6111758.1"/>
    <property type="molecule type" value="Genomic_DNA"/>
</dbReference>
<sequence>MKNGFRQSMAWLHTWTGLLVGWLLLLIFMAGTASYYREEISRWMRPELPRSTVTSEVAAERAIAFLQHKAPQAESWNVTLPDPRNPAMRMFWRNPESMVKPPAEGEKRRRRGGGRFGDATVDPGTGEEVAARETRGGDFFYRLHFDLHYIPVLWARYLVGFCAMFMLVAIITGVITHKKIFKDFFTFRKDKGLRSWLDFHNVSAVMALPYHAMITYTGIVTLMFMYLPWGVNVAYPKDEEAFFSEAFARLADIDTPTEGTATALPIQQLLDAARAEWKGAQVSGFTLYHPGGANAVIDVYQRDGKRLSVDTPSLRYDAVNGTLIEASPLSGGATQTRGVMYGLHLARFADWGLRALFFVSGLIGCLMVASGVVLWAVKERPKHAKAGRIGVGLRLVDALNIGAVAGLPIAFAAYFLGNRLLPVQLAERADAEANVFFYAWGAALLAAFLWPKRLMWAWQLYLGAALFALIPVVNALTTHAHLGVTLRNGDWVLAGFDLVMLAFGAVLAYCGLRMQRWQPALSAAEKKKRQAAAAAAAKAQASAGTEVNA</sequence>
<dbReference type="Proteomes" id="UP001605261">
    <property type="component" value="Unassembled WGS sequence"/>
</dbReference>
<dbReference type="Pfam" id="PF03929">
    <property type="entry name" value="PepSY_TM"/>
    <property type="match status" value="1"/>
</dbReference>